<comment type="cofactor">
    <cofactor evidence="1">
        <name>Zn(2+)</name>
        <dbReference type="ChEBI" id="CHEBI:29105"/>
    </cofactor>
</comment>
<evidence type="ECO:0000259" key="11">
    <source>
        <dbReference type="Pfam" id="PF05193"/>
    </source>
</evidence>
<proteinExistence type="inferred from homology"/>
<evidence type="ECO:0000256" key="5">
    <source>
        <dbReference type="ARBA" id="ARBA00022801"/>
    </source>
</evidence>
<evidence type="ECO:0000259" key="10">
    <source>
        <dbReference type="Pfam" id="PF00675"/>
    </source>
</evidence>
<keyword evidence="5" id="KW-0378">Hydrolase</keyword>
<keyword evidence="4" id="KW-0479">Metal-binding</keyword>
<dbReference type="InterPro" id="IPR011249">
    <property type="entry name" value="Metalloenz_LuxS/M16"/>
</dbReference>
<evidence type="ECO:0000256" key="2">
    <source>
        <dbReference type="ARBA" id="ARBA00007261"/>
    </source>
</evidence>
<dbReference type="Pfam" id="PF05193">
    <property type="entry name" value="Peptidase_M16_C"/>
    <property type="match status" value="1"/>
</dbReference>
<evidence type="ECO:0000256" key="7">
    <source>
        <dbReference type="ARBA" id="ARBA00023049"/>
    </source>
</evidence>
<keyword evidence="7" id="KW-0482">Metalloprotease</keyword>
<evidence type="ECO:0000256" key="6">
    <source>
        <dbReference type="ARBA" id="ARBA00022833"/>
    </source>
</evidence>
<comment type="similarity">
    <text evidence="2 8">Belongs to the peptidase M16 family.</text>
</comment>
<sequence>MFDTPKPYFRASLLGVLATLLLTGCDDMHDTTLANGMRVIVKEDHRSPVAVSMVWYKVGSIDEPEGLTGISHVLEHMMFKGTERYKPNEMSRIIAENGGRENAFTSSDYTAYFQQLEKSRLPIAFELEADRMQNLKLDPEEFKKEVQVVMEERRLRTEDKPESLTYEKMLSVAYQKHPYHNPVIGWMADLEKMKIDDLREWYRRYYRPNNATLVVVGDVKPSEVVDLAKKYFGPIPARESERPAIPNEPSPSATRTTNVRAPAQVPYLLMAYHVPVHTSAGSKQDDSEPYALAVLSGVLDGGQSARFERELVREQKVAVRAGAGYDAIGRAPTLFLFDGTPAAGKTVQDLEQRLRAQVERIKKEPISAEELARVKAQVVASDVFRRDSVFYQAMQLGQLAVSGLDVNLIDERVRRIDAVTPEQVSAVARKYLIDSNLTIAVLDPLPIPSNAKPPAAAKRESNAH</sequence>
<dbReference type="PANTHER" id="PTHR43690:SF17">
    <property type="entry name" value="PROTEIN YHJJ"/>
    <property type="match status" value="1"/>
</dbReference>
<reference evidence="12 13" key="1">
    <citation type="journal article" date="2016" name="Nat. Commun.">
        <title>Thousands of microbial genomes shed light on interconnected biogeochemical processes in an aquifer system.</title>
        <authorList>
            <person name="Anantharaman K."/>
            <person name="Brown C.T."/>
            <person name="Hug L.A."/>
            <person name="Sharon I."/>
            <person name="Castelle C.J."/>
            <person name="Probst A.J."/>
            <person name="Thomas B.C."/>
            <person name="Singh A."/>
            <person name="Wilkins M.J."/>
            <person name="Karaoz U."/>
            <person name="Brodie E.L."/>
            <person name="Williams K.H."/>
            <person name="Hubbard S.S."/>
            <person name="Banfield J.F."/>
        </authorList>
    </citation>
    <scope>NUCLEOTIDE SEQUENCE [LARGE SCALE GENOMIC DNA]</scope>
</reference>
<evidence type="ECO:0000313" key="13">
    <source>
        <dbReference type="Proteomes" id="UP000179076"/>
    </source>
</evidence>
<evidence type="ECO:0000256" key="4">
    <source>
        <dbReference type="ARBA" id="ARBA00022723"/>
    </source>
</evidence>
<evidence type="ECO:0000256" key="1">
    <source>
        <dbReference type="ARBA" id="ARBA00001947"/>
    </source>
</evidence>
<dbReference type="PROSITE" id="PS00143">
    <property type="entry name" value="INSULINASE"/>
    <property type="match status" value="1"/>
</dbReference>
<accession>A0A1F6VKA7</accession>
<feature type="region of interest" description="Disordered" evidence="9">
    <location>
        <begin position="238"/>
        <end position="257"/>
    </location>
</feature>
<organism evidence="12 13">
    <name type="scientific">Candidatus Muproteobacteria bacterium RBG_16_60_9</name>
    <dbReference type="NCBI Taxonomy" id="1817755"/>
    <lineage>
        <taxon>Bacteria</taxon>
        <taxon>Pseudomonadati</taxon>
        <taxon>Pseudomonadota</taxon>
        <taxon>Candidatus Muproteobacteria</taxon>
    </lineage>
</organism>
<dbReference type="EMBL" id="MFSP01000007">
    <property type="protein sequence ID" value="OGI70087.1"/>
    <property type="molecule type" value="Genomic_DNA"/>
</dbReference>
<dbReference type="PROSITE" id="PS51257">
    <property type="entry name" value="PROKAR_LIPOPROTEIN"/>
    <property type="match status" value="1"/>
</dbReference>
<dbReference type="SUPFAM" id="SSF63411">
    <property type="entry name" value="LuxS/MPP-like metallohydrolase"/>
    <property type="match status" value="2"/>
</dbReference>
<comment type="caution">
    <text evidence="12">The sequence shown here is derived from an EMBL/GenBank/DDBJ whole genome shotgun (WGS) entry which is preliminary data.</text>
</comment>
<dbReference type="InterPro" id="IPR011765">
    <property type="entry name" value="Pept_M16_N"/>
</dbReference>
<dbReference type="InterPro" id="IPR001431">
    <property type="entry name" value="Pept_M16_Zn_BS"/>
</dbReference>
<dbReference type="InterPro" id="IPR007863">
    <property type="entry name" value="Peptidase_M16_C"/>
</dbReference>
<dbReference type="Proteomes" id="UP000179076">
    <property type="component" value="Unassembled WGS sequence"/>
</dbReference>
<feature type="domain" description="Peptidase M16 N-terminal" evidence="10">
    <location>
        <begin position="38"/>
        <end position="184"/>
    </location>
</feature>
<dbReference type="GO" id="GO:0046872">
    <property type="term" value="F:metal ion binding"/>
    <property type="evidence" value="ECO:0007669"/>
    <property type="project" value="UniProtKB-KW"/>
</dbReference>
<dbReference type="PANTHER" id="PTHR43690">
    <property type="entry name" value="NARDILYSIN"/>
    <property type="match status" value="1"/>
</dbReference>
<protein>
    <submittedName>
        <fullName evidence="12">Peptidase M16</fullName>
    </submittedName>
</protein>
<keyword evidence="6" id="KW-0862">Zinc</keyword>
<evidence type="ECO:0000313" key="12">
    <source>
        <dbReference type="EMBL" id="OGI70087.1"/>
    </source>
</evidence>
<evidence type="ECO:0000256" key="3">
    <source>
        <dbReference type="ARBA" id="ARBA00022670"/>
    </source>
</evidence>
<gene>
    <name evidence="12" type="ORF">A2W18_12545</name>
</gene>
<name>A0A1F6VKA7_9PROT</name>
<feature type="domain" description="Peptidase M16 C-terminal" evidence="11">
    <location>
        <begin position="194"/>
        <end position="377"/>
    </location>
</feature>
<dbReference type="Gene3D" id="3.30.830.10">
    <property type="entry name" value="Metalloenzyme, LuxS/M16 peptidase-like"/>
    <property type="match status" value="2"/>
</dbReference>
<dbReference type="GO" id="GO:0006508">
    <property type="term" value="P:proteolysis"/>
    <property type="evidence" value="ECO:0007669"/>
    <property type="project" value="UniProtKB-KW"/>
</dbReference>
<dbReference type="AlphaFoldDB" id="A0A1F6VKA7"/>
<dbReference type="Pfam" id="PF00675">
    <property type="entry name" value="Peptidase_M16"/>
    <property type="match status" value="1"/>
</dbReference>
<dbReference type="InterPro" id="IPR050626">
    <property type="entry name" value="Peptidase_M16"/>
</dbReference>
<keyword evidence="3" id="KW-0645">Protease</keyword>
<evidence type="ECO:0000256" key="9">
    <source>
        <dbReference type="SAM" id="MobiDB-lite"/>
    </source>
</evidence>
<evidence type="ECO:0000256" key="8">
    <source>
        <dbReference type="RuleBase" id="RU004447"/>
    </source>
</evidence>
<dbReference type="GO" id="GO:0004222">
    <property type="term" value="F:metalloendopeptidase activity"/>
    <property type="evidence" value="ECO:0007669"/>
    <property type="project" value="InterPro"/>
</dbReference>